<dbReference type="Proteomes" id="UP000461880">
    <property type="component" value="Unassembled WGS sequence"/>
</dbReference>
<reference evidence="4 5" key="1">
    <citation type="submission" date="2019-08" db="EMBL/GenBank/DDBJ databases">
        <title>In-depth cultivation of the pig gut microbiome towards novel bacterial diversity and tailored functional studies.</title>
        <authorList>
            <person name="Wylensek D."/>
            <person name="Hitch T.C.A."/>
            <person name="Clavel T."/>
        </authorList>
    </citation>
    <scope>NUCLEOTIDE SEQUENCE [LARGE SCALE GENOMIC DNA]</scope>
    <source>
        <strain evidence="4 5">Oil+RF-744-GAM-WT-6</strain>
    </source>
</reference>
<evidence type="ECO:0000313" key="5">
    <source>
        <dbReference type="Proteomes" id="UP000461880"/>
    </source>
</evidence>
<dbReference type="SUPFAM" id="SSF53041">
    <property type="entry name" value="Resolvase-like"/>
    <property type="match status" value="1"/>
</dbReference>
<dbReference type="PANTHER" id="PTHR30461">
    <property type="entry name" value="DNA-INVERTASE FROM LAMBDOID PROPHAGE"/>
    <property type="match status" value="1"/>
</dbReference>
<dbReference type="InterPro" id="IPR036162">
    <property type="entry name" value="Resolvase-like_N_sf"/>
</dbReference>
<dbReference type="GO" id="GO:0003677">
    <property type="term" value="F:DNA binding"/>
    <property type="evidence" value="ECO:0007669"/>
    <property type="project" value="InterPro"/>
</dbReference>
<gene>
    <name evidence="4" type="ORF">FYJ51_04685</name>
</gene>
<dbReference type="InterPro" id="IPR011109">
    <property type="entry name" value="DNA_bind_recombinase_dom"/>
</dbReference>
<feature type="coiled-coil region" evidence="1">
    <location>
        <begin position="447"/>
        <end position="474"/>
    </location>
</feature>
<dbReference type="Pfam" id="PF00239">
    <property type="entry name" value="Resolvase"/>
    <property type="match status" value="1"/>
</dbReference>
<organism evidence="4 5">
    <name type="scientific">Stecheria intestinalis</name>
    <dbReference type="NCBI Taxonomy" id="2606630"/>
    <lineage>
        <taxon>Bacteria</taxon>
        <taxon>Bacillati</taxon>
        <taxon>Bacillota</taxon>
        <taxon>Erysipelotrichia</taxon>
        <taxon>Erysipelotrichales</taxon>
        <taxon>Erysipelotrichaceae</taxon>
        <taxon>Stecheria</taxon>
    </lineage>
</organism>
<comment type="caution">
    <text evidence="4">The sequence shown here is derived from an EMBL/GenBank/DDBJ whole genome shotgun (WGS) entry which is preliminary data.</text>
</comment>
<dbReference type="GO" id="GO:0000150">
    <property type="term" value="F:DNA strand exchange activity"/>
    <property type="evidence" value="ECO:0007669"/>
    <property type="project" value="InterPro"/>
</dbReference>
<dbReference type="PANTHER" id="PTHR30461:SF23">
    <property type="entry name" value="DNA RECOMBINASE-RELATED"/>
    <property type="match status" value="1"/>
</dbReference>
<proteinExistence type="predicted"/>
<dbReference type="AlphaFoldDB" id="A0A7X2NRP6"/>
<dbReference type="RefSeq" id="WP_154503853.1">
    <property type="nucleotide sequence ID" value="NZ_VUMN01000008.1"/>
</dbReference>
<protein>
    <submittedName>
        <fullName evidence="4">DUF4368 domain-containing protein</fullName>
    </submittedName>
</protein>
<dbReference type="InterPro" id="IPR050639">
    <property type="entry name" value="SSR_resolvase"/>
</dbReference>
<dbReference type="Pfam" id="PF07508">
    <property type="entry name" value="Recombinase"/>
    <property type="match status" value="1"/>
</dbReference>
<dbReference type="Gene3D" id="3.90.1750.20">
    <property type="entry name" value="Putative Large Serine Recombinase, Chain B, Domain 2"/>
    <property type="match status" value="1"/>
</dbReference>
<dbReference type="EMBL" id="VUMN01000008">
    <property type="protein sequence ID" value="MSS58198.1"/>
    <property type="molecule type" value="Genomic_DNA"/>
</dbReference>
<dbReference type="Pfam" id="PF13408">
    <property type="entry name" value="Zn_ribbon_recom"/>
    <property type="match status" value="1"/>
</dbReference>
<dbReference type="CDD" id="cd03770">
    <property type="entry name" value="SR_TndX_transposase"/>
    <property type="match status" value="1"/>
</dbReference>
<keyword evidence="5" id="KW-1185">Reference proteome</keyword>
<evidence type="ECO:0000259" key="3">
    <source>
        <dbReference type="PROSITE" id="PS51737"/>
    </source>
</evidence>
<accession>A0A7X2NRP6</accession>
<dbReference type="InterPro" id="IPR006119">
    <property type="entry name" value="Resolv_N"/>
</dbReference>
<dbReference type="InterPro" id="IPR038109">
    <property type="entry name" value="DNA_bind_recomb_sf"/>
</dbReference>
<dbReference type="Gene3D" id="3.40.50.1390">
    <property type="entry name" value="Resolvase, N-terminal catalytic domain"/>
    <property type="match status" value="1"/>
</dbReference>
<evidence type="ECO:0000256" key="1">
    <source>
        <dbReference type="SAM" id="Coils"/>
    </source>
</evidence>
<dbReference type="PROSITE" id="PS51736">
    <property type="entry name" value="RECOMBINASES_3"/>
    <property type="match status" value="1"/>
</dbReference>
<evidence type="ECO:0000259" key="2">
    <source>
        <dbReference type="PROSITE" id="PS51736"/>
    </source>
</evidence>
<dbReference type="InterPro" id="IPR025827">
    <property type="entry name" value="Zn_ribbon_recom_dom"/>
</dbReference>
<dbReference type="Pfam" id="PF14287">
    <property type="entry name" value="DUF4368"/>
    <property type="match status" value="1"/>
</dbReference>
<feature type="domain" description="Resolvase/invertase-type recombinase catalytic" evidence="2">
    <location>
        <begin position="7"/>
        <end position="162"/>
    </location>
</feature>
<dbReference type="InterPro" id="IPR025378">
    <property type="entry name" value="DUF4368"/>
</dbReference>
<dbReference type="SMART" id="SM00857">
    <property type="entry name" value="Resolvase"/>
    <property type="match status" value="1"/>
</dbReference>
<name>A0A7X2NRP6_9FIRM</name>
<sequence>MKKQIRYTALYERLSHDDELQGESNSISNQKQLLMDYAVSHELPNPRHFWDDGISGTRFDRPAFLKMIEDVNEGNIGTVVIKDMSRLGRDYLRVGQIVEMFRQKNVRLISVNDGTDTLHGDDDFLPFRNIMNEWYAKDTSKKIRSTFKAKGNSGKHVASATPYGYLKDPLDKNHWIIDEEAAEVVRRIFKLTLEGLGPYQISQVLEKDHIPVPAYHMQKLGVGLWKTRRIQHPYAWGSSTIANILTKKEYLGHTVNFKTRKHFKDKKSHYVPQKYWQIFENTQEAIIDEETFNNAQKCRRGIKRYPNGWGAPHPLDGKMFCYDCGGIMYCHRTSNGKRVAQFVCSKYGKVPVGTQCSSAHRINGDAVIKILRDTLRYLKETIDEDPEMFIESISQNESETRSAEIKRRQARLKVCKKRTSDLEKLICKIYEDNALGKMPESRYELLLGEYSREQNLLNEEAEQIEDDLSRMEAESKNGKKFVDLMKRYNNFDEITPYMVNEFVDRIMVHERDRKGSTQTTQKIDIYFNFIGNYSMPVQELTEEEKAEIASREAYKDKCHQKYLKRKQDGSQQRWEKKNAPRRMARLARVKAQNPNTYGIPAEEYDEEHFSAQSLVLAGSERVNS</sequence>
<feature type="domain" description="Recombinase" evidence="3">
    <location>
        <begin position="162"/>
        <end position="305"/>
    </location>
</feature>
<evidence type="ECO:0000313" key="4">
    <source>
        <dbReference type="EMBL" id="MSS58198.1"/>
    </source>
</evidence>
<dbReference type="PROSITE" id="PS51737">
    <property type="entry name" value="RECOMBINASE_DNA_BIND"/>
    <property type="match status" value="1"/>
</dbReference>
<keyword evidence="1" id="KW-0175">Coiled coil</keyword>